<feature type="chain" id="PRO_5044013224" description="Chitin-binding type-2 domain-containing protein" evidence="1">
    <location>
        <begin position="26"/>
        <end position="282"/>
    </location>
</feature>
<dbReference type="Pfam" id="PF01607">
    <property type="entry name" value="CBM_14"/>
    <property type="match status" value="1"/>
</dbReference>
<dbReference type="InterPro" id="IPR002557">
    <property type="entry name" value="Chitin-bd_dom"/>
</dbReference>
<dbReference type="PROSITE" id="PS50940">
    <property type="entry name" value="CHIT_BIND_II"/>
    <property type="match status" value="3"/>
</dbReference>
<dbReference type="InterPro" id="IPR036508">
    <property type="entry name" value="Chitin-bd_dom_sf"/>
</dbReference>
<dbReference type="GO" id="GO:0008061">
    <property type="term" value="F:chitin binding"/>
    <property type="evidence" value="ECO:0007669"/>
    <property type="project" value="InterPro"/>
</dbReference>
<organism evidence="3 4">
    <name type="scientific">Cherax quadricarinatus</name>
    <name type="common">Australian red claw crayfish</name>
    <dbReference type="NCBI Taxonomy" id="27406"/>
    <lineage>
        <taxon>Eukaryota</taxon>
        <taxon>Metazoa</taxon>
        <taxon>Ecdysozoa</taxon>
        <taxon>Arthropoda</taxon>
        <taxon>Crustacea</taxon>
        <taxon>Multicrustacea</taxon>
        <taxon>Malacostraca</taxon>
        <taxon>Eumalacostraca</taxon>
        <taxon>Eucarida</taxon>
        <taxon>Decapoda</taxon>
        <taxon>Pleocyemata</taxon>
        <taxon>Astacidea</taxon>
        <taxon>Parastacoidea</taxon>
        <taxon>Parastacidae</taxon>
        <taxon>Cherax</taxon>
    </lineage>
</organism>
<keyword evidence="1" id="KW-0732">Signal</keyword>
<comment type="caution">
    <text evidence="3">The sequence shown here is derived from an EMBL/GenBank/DDBJ whole genome shotgun (WGS) entry which is preliminary data.</text>
</comment>
<dbReference type="EMBL" id="JARKIK010000099">
    <property type="protein sequence ID" value="KAK8721605.1"/>
    <property type="molecule type" value="Genomic_DNA"/>
</dbReference>
<evidence type="ECO:0000313" key="4">
    <source>
        <dbReference type="Proteomes" id="UP001445076"/>
    </source>
</evidence>
<evidence type="ECO:0000313" key="3">
    <source>
        <dbReference type="EMBL" id="KAK8721605.1"/>
    </source>
</evidence>
<feature type="domain" description="Chitin-binding type-2" evidence="2">
    <location>
        <begin position="97"/>
        <end position="148"/>
    </location>
</feature>
<protein>
    <recommendedName>
        <fullName evidence="2">Chitin-binding type-2 domain-containing protein</fullName>
    </recommendedName>
</protein>
<feature type="signal peptide" evidence="1">
    <location>
        <begin position="1"/>
        <end position="25"/>
    </location>
</feature>
<dbReference type="Gene3D" id="2.170.140.10">
    <property type="entry name" value="Chitin binding domain"/>
    <property type="match status" value="1"/>
</dbReference>
<proteinExistence type="predicted"/>
<dbReference type="SMART" id="SM00494">
    <property type="entry name" value="ChtBD2"/>
    <property type="match status" value="4"/>
</dbReference>
<dbReference type="Proteomes" id="UP001445076">
    <property type="component" value="Unassembled WGS sequence"/>
</dbReference>
<dbReference type="GO" id="GO:0005576">
    <property type="term" value="C:extracellular region"/>
    <property type="evidence" value="ECO:0007669"/>
    <property type="project" value="InterPro"/>
</dbReference>
<feature type="domain" description="Chitin-binding type-2" evidence="2">
    <location>
        <begin position="31"/>
        <end position="91"/>
    </location>
</feature>
<evidence type="ECO:0000259" key="2">
    <source>
        <dbReference type="PROSITE" id="PS50940"/>
    </source>
</evidence>
<feature type="non-terminal residue" evidence="3">
    <location>
        <position position="1"/>
    </location>
</feature>
<accession>A0AAW0VXE3</accession>
<keyword evidence="4" id="KW-1185">Reference proteome</keyword>
<dbReference type="SUPFAM" id="SSF57625">
    <property type="entry name" value="Invertebrate chitin-binding proteins"/>
    <property type="match status" value="1"/>
</dbReference>
<name>A0AAW0VXE3_CHEQU</name>
<dbReference type="AlphaFoldDB" id="A0AAW0VXE3"/>
<gene>
    <name evidence="3" type="ORF">OTU49_012658</name>
</gene>
<sequence>YMEPGMASNISIVLSIILMMVKCEASLPACEVNCIIPDTLVADPFDCNKYYICTSDGDYIKDPVSCPDNQLFEPVDQRCVDPNVVEVICPSDCERCTYNCDDAIVKKAANEFDCLSYYDCSNFLPVLIQCENGLYFDGNTCQDDISKCCACRKFCTQEYLGYNISDLHNCTNYYRCDEVGFPDESHHVHCTLGYFDEATQSCSTSNDCENACRDNHGCTYEYVCSEIGYFPKCTEGCSRHYYSCDASHINQLAETITCSDSMLLHPDLMLCVEPILCPYPQE</sequence>
<evidence type="ECO:0000256" key="1">
    <source>
        <dbReference type="SAM" id="SignalP"/>
    </source>
</evidence>
<reference evidence="3 4" key="1">
    <citation type="journal article" date="2024" name="BMC Genomics">
        <title>Genome assembly of redclaw crayfish (Cherax quadricarinatus) provides insights into its immune adaptation and hypoxia tolerance.</title>
        <authorList>
            <person name="Liu Z."/>
            <person name="Zheng J."/>
            <person name="Li H."/>
            <person name="Fang K."/>
            <person name="Wang S."/>
            <person name="He J."/>
            <person name="Zhou D."/>
            <person name="Weng S."/>
            <person name="Chi M."/>
            <person name="Gu Z."/>
            <person name="He J."/>
            <person name="Li F."/>
            <person name="Wang M."/>
        </authorList>
    </citation>
    <scope>NUCLEOTIDE SEQUENCE [LARGE SCALE GENOMIC DNA]</scope>
    <source>
        <strain evidence="3">ZL_2023a</strain>
    </source>
</reference>
<feature type="domain" description="Chitin-binding type-2" evidence="2">
    <location>
        <begin position="152"/>
        <end position="210"/>
    </location>
</feature>